<dbReference type="EMBL" id="FNZI01000003">
    <property type="protein sequence ID" value="SEJ32012.1"/>
    <property type="molecule type" value="Genomic_DNA"/>
</dbReference>
<dbReference type="STRING" id="1043493.SAMN05421637_1401"/>
<keyword evidence="10" id="KW-1185">Reference proteome</keyword>
<dbReference type="eggNOG" id="COG1196">
    <property type="taxonomic scope" value="Bacteria"/>
</dbReference>
<feature type="transmembrane region" description="Helical" evidence="7">
    <location>
        <begin position="507"/>
        <end position="526"/>
    </location>
</feature>
<dbReference type="AlphaFoldDB" id="A0A1H6Y4A6"/>
<evidence type="ECO:0000256" key="1">
    <source>
        <dbReference type="ARBA" id="ARBA00004651"/>
    </source>
</evidence>
<feature type="transmembrane region" description="Helical" evidence="7">
    <location>
        <begin position="453"/>
        <end position="476"/>
    </location>
</feature>
<dbReference type="Pfam" id="PF03176">
    <property type="entry name" value="MMPL"/>
    <property type="match status" value="2"/>
</dbReference>
<dbReference type="PROSITE" id="PS50156">
    <property type="entry name" value="SSD"/>
    <property type="match status" value="1"/>
</dbReference>
<evidence type="ECO:0000256" key="5">
    <source>
        <dbReference type="ARBA" id="ARBA00023136"/>
    </source>
</evidence>
<keyword evidence="3 7" id="KW-0812">Transmembrane</keyword>
<accession>A0A1H6Y4A6</accession>
<organism evidence="9 10">
    <name type="scientific">Demequina mangrovi</name>
    <dbReference type="NCBI Taxonomy" id="1043493"/>
    <lineage>
        <taxon>Bacteria</taxon>
        <taxon>Bacillati</taxon>
        <taxon>Actinomycetota</taxon>
        <taxon>Actinomycetes</taxon>
        <taxon>Micrococcales</taxon>
        <taxon>Demequinaceae</taxon>
        <taxon>Demequina</taxon>
    </lineage>
</organism>
<feature type="transmembrane region" description="Helical" evidence="7">
    <location>
        <begin position="21"/>
        <end position="43"/>
    </location>
</feature>
<dbReference type="eggNOG" id="COG2409">
    <property type="taxonomic scope" value="Bacteria"/>
</dbReference>
<protein>
    <submittedName>
        <fullName evidence="9">Putative drug exporter of the RND superfamily</fullName>
    </submittedName>
</protein>
<evidence type="ECO:0000256" key="7">
    <source>
        <dbReference type="SAM" id="Phobius"/>
    </source>
</evidence>
<dbReference type="PANTHER" id="PTHR33406">
    <property type="entry name" value="MEMBRANE PROTEIN MJ1562-RELATED"/>
    <property type="match status" value="1"/>
</dbReference>
<name>A0A1H6Y4A6_9MICO</name>
<feature type="transmembrane region" description="Helical" evidence="7">
    <location>
        <begin position="346"/>
        <end position="367"/>
    </location>
</feature>
<dbReference type="PANTHER" id="PTHR33406:SF13">
    <property type="entry name" value="MEMBRANE PROTEIN YDFJ"/>
    <property type="match status" value="1"/>
</dbReference>
<sequence length="875" mass="91647">MRKAPPVAHLLYRIGRASAMRPIVAILAWIVTLAVAAGGFLAFGGTLTDSFSIPGLETEKVTDQLTEEIPELAGGSSRAVFQTESGEPFTDEQKQQVSDALAAAAEQTGSVTGVIDPFATQQQLEEQTAQLEAAPQQIADGRAQLEEAQAQLDAGQAQIDAALPELEAAQEQLDAGQAQLDAEIQQAKDAGAYELAAAQFEAAQAEIDANQQMLDESLAELESSQAEIEAGQEQITAGLAELEAQEAQLATGAEVAEAAANIRSVSEDGTTALGLIQFDTNVYEVVQEDKDAVIADVRAATPEGLTVNFSADIATSVEGVMGAGEVIGVLLAFVVLMVMMRAIWPALMPIVTSVLGVGVGVATALAFSGVVEMSSVTPVLGVMLALAVGIDYSLFIVNRHRQQYTRGMDLHESIGLANGTSGNAVVFAGSTVIVALLALNITGIPFLGIMGTVGAFGVGIAVLVAVTLTPAVLGLIGHRVLGRKARETRGAAEHAEAPIEPMRTGFALLRFFGAVVALLIIAIPALSMRLGLPDGTQEPTDSTQYIAYKTVDEKFGEGVNGTLLVTAELPEAVADEELLAAQADVVTVLMENDDVSAVAPAGASEDNGFLAFQVIPKEGPGSESTVQLVEDLRELSPLEDGTVIGVAGEASGNIDVSQKLDEALPLYLAIVVGLSIIILVVVFRSLIVPLIATLGFVLSLFAAFGVVTAVFQWGWLGSLFGVHDPGPILSFLPIILTGVLFGLAMDYQLFLTTGMREAYVHGMDARRSVVAGLRHGRAVVTAAAIIMVSVFGGFVFSHIALIRPMGFGLAMGVLFDAFVVRMVIVPSLMHLVGEKAWWLPGWLDKILPNVDVEGSALEREHPVPHAEDEAEAAKA</sequence>
<keyword evidence="5 7" id="KW-0472">Membrane</keyword>
<evidence type="ECO:0000256" key="4">
    <source>
        <dbReference type="ARBA" id="ARBA00022989"/>
    </source>
</evidence>
<gene>
    <name evidence="9" type="ORF">SAMN05421637_1401</name>
</gene>
<evidence type="ECO:0000313" key="9">
    <source>
        <dbReference type="EMBL" id="SEJ32012.1"/>
    </source>
</evidence>
<evidence type="ECO:0000259" key="8">
    <source>
        <dbReference type="PROSITE" id="PS50156"/>
    </source>
</evidence>
<keyword evidence="4 7" id="KW-1133">Transmembrane helix</keyword>
<feature type="coiled-coil region" evidence="6">
    <location>
        <begin position="138"/>
        <end position="234"/>
    </location>
</feature>
<feature type="transmembrane region" description="Helical" evidence="7">
    <location>
        <begin position="319"/>
        <end position="339"/>
    </location>
</feature>
<feature type="transmembrane region" description="Helical" evidence="7">
    <location>
        <begin position="424"/>
        <end position="447"/>
    </location>
</feature>
<feature type="transmembrane region" description="Helical" evidence="7">
    <location>
        <begin position="379"/>
        <end position="398"/>
    </location>
</feature>
<dbReference type="InterPro" id="IPR004869">
    <property type="entry name" value="MMPL_dom"/>
</dbReference>
<evidence type="ECO:0000256" key="2">
    <source>
        <dbReference type="ARBA" id="ARBA00022475"/>
    </source>
</evidence>
<feature type="transmembrane region" description="Helical" evidence="7">
    <location>
        <begin position="664"/>
        <end position="683"/>
    </location>
</feature>
<dbReference type="SUPFAM" id="SSF82866">
    <property type="entry name" value="Multidrug efflux transporter AcrB transmembrane domain"/>
    <property type="match status" value="2"/>
</dbReference>
<dbReference type="Gene3D" id="1.20.1640.10">
    <property type="entry name" value="Multidrug efflux transporter AcrB transmembrane domain"/>
    <property type="match status" value="2"/>
</dbReference>
<evidence type="ECO:0000256" key="3">
    <source>
        <dbReference type="ARBA" id="ARBA00022692"/>
    </source>
</evidence>
<reference evidence="10" key="1">
    <citation type="submission" date="2016-10" db="EMBL/GenBank/DDBJ databases">
        <authorList>
            <person name="Varghese N."/>
        </authorList>
    </citation>
    <scope>NUCLEOTIDE SEQUENCE [LARGE SCALE GENOMIC DNA]</scope>
    <source>
        <strain evidence="10">DSM 24868</strain>
    </source>
</reference>
<dbReference type="InterPro" id="IPR050545">
    <property type="entry name" value="Mycobact_MmpL"/>
</dbReference>
<dbReference type="GO" id="GO:0005886">
    <property type="term" value="C:plasma membrane"/>
    <property type="evidence" value="ECO:0007669"/>
    <property type="project" value="UniProtKB-SubCell"/>
</dbReference>
<comment type="subcellular location">
    <subcellularLocation>
        <location evidence="1">Cell membrane</location>
        <topology evidence="1">Multi-pass membrane protein</topology>
    </subcellularLocation>
</comment>
<dbReference type="InterPro" id="IPR000731">
    <property type="entry name" value="SSD"/>
</dbReference>
<keyword evidence="2" id="KW-1003">Cell membrane</keyword>
<feature type="transmembrane region" description="Helical" evidence="7">
    <location>
        <begin position="728"/>
        <end position="747"/>
    </location>
</feature>
<proteinExistence type="predicted"/>
<feature type="transmembrane region" description="Helical" evidence="7">
    <location>
        <begin position="807"/>
        <end position="829"/>
    </location>
</feature>
<dbReference type="Proteomes" id="UP000183315">
    <property type="component" value="Unassembled WGS sequence"/>
</dbReference>
<keyword evidence="6" id="KW-0175">Coiled coil</keyword>
<feature type="domain" description="SSD" evidence="8">
    <location>
        <begin position="347"/>
        <end position="475"/>
    </location>
</feature>
<evidence type="ECO:0000313" key="10">
    <source>
        <dbReference type="Proteomes" id="UP000183315"/>
    </source>
</evidence>
<evidence type="ECO:0000256" key="6">
    <source>
        <dbReference type="SAM" id="Coils"/>
    </source>
</evidence>
<feature type="transmembrane region" description="Helical" evidence="7">
    <location>
        <begin position="690"/>
        <end position="716"/>
    </location>
</feature>
<feature type="transmembrane region" description="Helical" evidence="7">
    <location>
        <begin position="778"/>
        <end position="801"/>
    </location>
</feature>